<dbReference type="EMBL" id="CP144914">
    <property type="protein sequence ID" value="WWD78554.1"/>
    <property type="molecule type" value="Genomic_DNA"/>
</dbReference>
<feature type="compositionally biased region" description="Low complexity" evidence="6">
    <location>
        <begin position="31"/>
        <end position="40"/>
    </location>
</feature>
<evidence type="ECO:0000256" key="1">
    <source>
        <dbReference type="ARBA" id="ARBA00000971"/>
    </source>
</evidence>
<feature type="signal peptide" evidence="5">
    <location>
        <begin position="1"/>
        <end position="22"/>
    </location>
</feature>
<protein>
    <recommendedName>
        <fullName evidence="5">Peptidyl-prolyl cis-trans isomerase</fullName>
        <shortName evidence="5">PPIase</shortName>
        <ecNumber evidence="5">5.2.1.8</ecNumber>
    </recommendedName>
</protein>
<sequence>MLHKNNFLLILAGSLITLSACGSGNEAADGSSAENSNINSEEADTNEENKDESEAAAENEAEAGGEEMFYPQIDGDKENYPRALIETNMGDIEVILFPEQAPLAVENFLTHAEEDYYNDIIFHRVIENFMIQGGDPTGTGREGESAFGEPFEDEFDPAVAHFRGALSMANSGPDSNGSQFFVVQADNSQISEEMFAESNFPEKTVDHYLETGGTPSLDFRHTVFGHVTEGMDVVDEIASVETGEADKPDEDIVIENIEVIQGVQE</sequence>
<evidence type="ECO:0000256" key="5">
    <source>
        <dbReference type="RuleBase" id="RU363019"/>
    </source>
</evidence>
<dbReference type="RefSeq" id="WP_246125532.1">
    <property type="nucleotide sequence ID" value="NZ_CP144914.1"/>
</dbReference>
<proteinExistence type="inferred from homology"/>
<evidence type="ECO:0000313" key="9">
    <source>
        <dbReference type="Proteomes" id="UP000321816"/>
    </source>
</evidence>
<evidence type="ECO:0000256" key="4">
    <source>
        <dbReference type="ARBA" id="ARBA00023235"/>
    </source>
</evidence>
<keyword evidence="4 5" id="KW-0413">Isomerase</keyword>
<dbReference type="AlphaFoldDB" id="A0AAJ8LTP1"/>
<dbReference type="SUPFAM" id="SSF50891">
    <property type="entry name" value="Cyclophilin-like"/>
    <property type="match status" value="1"/>
</dbReference>
<evidence type="ECO:0000256" key="3">
    <source>
        <dbReference type="ARBA" id="ARBA00023110"/>
    </source>
</evidence>
<name>A0AAJ8LTP1_9BACI</name>
<evidence type="ECO:0000313" key="8">
    <source>
        <dbReference type="EMBL" id="WWD78554.1"/>
    </source>
</evidence>
<feature type="region of interest" description="Disordered" evidence="6">
    <location>
        <begin position="23"/>
        <end position="73"/>
    </location>
</feature>
<comment type="catalytic activity">
    <reaction evidence="1 5">
        <text>[protein]-peptidylproline (omega=180) = [protein]-peptidylproline (omega=0)</text>
        <dbReference type="Rhea" id="RHEA:16237"/>
        <dbReference type="Rhea" id="RHEA-COMP:10747"/>
        <dbReference type="Rhea" id="RHEA-COMP:10748"/>
        <dbReference type="ChEBI" id="CHEBI:83833"/>
        <dbReference type="ChEBI" id="CHEBI:83834"/>
        <dbReference type="EC" id="5.2.1.8"/>
    </reaction>
</comment>
<dbReference type="PROSITE" id="PS51257">
    <property type="entry name" value="PROKAR_LIPOPROTEIN"/>
    <property type="match status" value="1"/>
</dbReference>
<evidence type="ECO:0000256" key="2">
    <source>
        <dbReference type="ARBA" id="ARBA00002388"/>
    </source>
</evidence>
<dbReference type="EC" id="5.2.1.8" evidence="5"/>
<feature type="domain" description="PPIase cyclophilin-type" evidence="7">
    <location>
        <begin position="79"/>
        <end position="259"/>
    </location>
</feature>
<comment type="similarity">
    <text evidence="5">Belongs to the cyclophilin-type PPIase family.</text>
</comment>
<evidence type="ECO:0000256" key="6">
    <source>
        <dbReference type="SAM" id="MobiDB-lite"/>
    </source>
</evidence>
<feature type="compositionally biased region" description="Acidic residues" evidence="6">
    <location>
        <begin position="41"/>
        <end position="65"/>
    </location>
</feature>
<dbReference type="GO" id="GO:0003755">
    <property type="term" value="F:peptidyl-prolyl cis-trans isomerase activity"/>
    <property type="evidence" value="ECO:0007669"/>
    <property type="project" value="UniProtKB-UniRule"/>
</dbReference>
<dbReference type="PRINTS" id="PR00153">
    <property type="entry name" value="CSAPPISMRASE"/>
</dbReference>
<dbReference type="InterPro" id="IPR029000">
    <property type="entry name" value="Cyclophilin-like_dom_sf"/>
</dbReference>
<dbReference type="Proteomes" id="UP000321816">
    <property type="component" value="Chromosome"/>
</dbReference>
<dbReference type="InterPro" id="IPR044666">
    <property type="entry name" value="Cyclophilin_A-like"/>
</dbReference>
<dbReference type="Gene3D" id="2.40.100.10">
    <property type="entry name" value="Cyclophilin-like"/>
    <property type="match status" value="1"/>
</dbReference>
<gene>
    <name evidence="8" type="ORF">FTX54_008895</name>
</gene>
<dbReference type="InterPro" id="IPR002130">
    <property type="entry name" value="Cyclophilin-type_PPIase_dom"/>
</dbReference>
<comment type="function">
    <text evidence="2 5">PPIases accelerate the folding of proteins. It catalyzes the cis-trans isomerization of proline imidic peptide bonds in oligopeptides.</text>
</comment>
<dbReference type="KEGG" id="ahal:FTX54_008895"/>
<reference evidence="8 9" key="1">
    <citation type="submission" date="2024-01" db="EMBL/GenBank/DDBJ databases">
        <title>Complete Genome Sequence of Alkalicoccus halolimnae BZ-SZ-XJ29T, a Moderately Halophilic Bacterium Isolated from a Salt Lake.</title>
        <authorList>
            <person name="Zhao B."/>
        </authorList>
    </citation>
    <scope>NUCLEOTIDE SEQUENCE [LARGE SCALE GENOMIC DNA]</scope>
    <source>
        <strain evidence="8 9">BZ-SZ-XJ29</strain>
    </source>
</reference>
<keyword evidence="5" id="KW-0732">Signal</keyword>
<feature type="chain" id="PRO_5042317795" description="Peptidyl-prolyl cis-trans isomerase" evidence="5">
    <location>
        <begin position="23"/>
        <end position="265"/>
    </location>
</feature>
<dbReference type="PROSITE" id="PS50072">
    <property type="entry name" value="CSA_PPIASE_2"/>
    <property type="match status" value="1"/>
</dbReference>
<accession>A0AAJ8LTP1</accession>
<dbReference type="PANTHER" id="PTHR45625">
    <property type="entry name" value="PEPTIDYL-PROLYL CIS-TRANS ISOMERASE-RELATED"/>
    <property type="match status" value="1"/>
</dbReference>
<dbReference type="Pfam" id="PF00160">
    <property type="entry name" value="Pro_isomerase"/>
    <property type="match status" value="1"/>
</dbReference>
<keyword evidence="9" id="KW-1185">Reference proteome</keyword>
<evidence type="ECO:0000259" key="7">
    <source>
        <dbReference type="PROSITE" id="PS50072"/>
    </source>
</evidence>
<organism evidence="8 9">
    <name type="scientific">Alkalicoccus halolimnae</name>
    <dbReference type="NCBI Taxonomy" id="1667239"/>
    <lineage>
        <taxon>Bacteria</taxon>
        <taxon>Bacillati</taxon>
        <taxon>Bacillota</taxon>
        <taxon>Bacilli</taxon>
        <taxon>Bacillales</taxon>
        <taxon>Bacillaceae</taxon>
        <taxon>Alkalicoccus</taxon>
    </lineage>
</organism>
<keyword evidence="3 5" id="KW-0697">Rotamase</keyword>
<dbReference type="PANTHER" id="PTHR45625:SF4">
    <property type="entry name" value="PEPTIDYLPROLYL ISOMERASE DOMAIN AND WD REPEAT-CONTAINING PROTEIN 1"/>
    <property type="match status" value="1"/>
</dbReference>